<evidence type="ECO:0000256" key="3">
    <source>
        <dbReference type="ARBA" id="ARBA00010217"/>
    </source>
</evidence>
<keyword evidence="13 21" id="KW-0067">ATP-binding</keyword>
<dbReference type="InterPro" id="IPR000719">
    <property type="entry name" value="Prot_kinase_dom"/>
</dbReference>
<dbReference type="InterPro" id="IPR017441">
    <property type="entry name" value="Protein_kinase_ATP_BS"/>
</dbReference>
<dbReference type="PROSITE" id="PS00108">
    <property type="entry name" value="PROTEIN_KINASE_ST"/>
    <property type="match status" value="1"/>
</dbReference>
<keyword evidence="4" id="KW-1003">Cell membrane</keyword>
<keyword evidence="14 23" id="KW-1133">Transmembrane helix</keyword>
<dbReference type="CDD" id="cd06899">
    <property type="entry name" value="lectin_legume_LecRK_Arcelin_ConA"/>
    <property type="match status" value="1"/>
</dbReference>
<dbReference type="FunFam" id="2.60.120.200:FF:000103">
    <property type="entry name" value="L-type lectin-domain containing receptor kinase IX.1"/>
    <property type="match status" value="1"/>
</dbReference>
<evidence type="ECO:0000256" key="13">
    <source>
        <dbReference type="ARBA" id="ARBA00022840"/>
    </source>
</evidence>
<comment type="function">
    <text evidence="18">Involved in resistance response to the pathogenic oomycetes Phytophthora infestans and Phytophthora capsici.</text>
</comment>
<evidence type="ECO:0000256" key="11">
    <source>
        <dbReference type="ARBA" id="ARBA00022777"/>
    </source>
</evidence>
<evidence type="ECO:0000256" key="10">
    <source>
        <dbReference type="ARBA" id="ARBA00022741"/>
    </source>
</evidence>
<gene>
    <name evidence="25" type="ORF">LIER_14616</name>
</gene>
<dbReference type="PROSITE" id="PS00107">
    <property type="entry name" value="PROTEIN_KINASE_ATP"/>
    <property type="match status" value="1"/>
</dbReference>
<dbReference type="Proteomes" id="UP001454036">
    <property type="component" value="Unassembled WGS sequence"/>
</dbReference>
<dbReference type="GO" id="GO:0030246">
    <property type="term" value="F:carbohydrate binding"/>
    <property type="evidence" value="ECO:0007669"/>
    <property type="project" value="UniProtKB-KW"/>
</dbReference>
<evidence type="ECO:0000256" key="2">
    <source>
        <dbReference type="ARBA" id="ARBA00008536"/>
    </source>
</evidence>
<dbReference type="InterPro" id="IPR013320">
    <property type="entry name" value="ConA-like_dom_sf"/>
</dbReference>
<feature type="transmembrane region" description="Helical" evidence="23">
    <location>
        <begin position="283"/>
        <end position="307"/>
    </location>
</feature>
<dbReference type="PROSITE" id="PS50011">
    <property type="entry name" value="PROTEIN_KINASE_DOM"/>
    <property type="match status" value="1"/>
</dbReference>
<reference evidence="25 26" key="1">
    <citation type="submission" date="2024-01" db="EMBL/GenBank/DDBJ databases">
        <title>The complete chloroplast genome sequence of Lithospermum erythrorhizon: insights into the phylogenetic relationship among Boraginaceae species and the maternal lineages of purple gromwells.</title>
        <authorList>
            <person name="Okada T."/>
            <person name="Watanabe K."/>
        </authorList>
    </citation>
    <scope>NUCLEOTIDE SEQUENCE [LARGE SCALE GENOMIC DNA]</scope>
</reference>
<dbReference type="SUPFAM" id="SSF49899">
    <property type="entry name" value="Concanavalin A-like lectins/glucanases"/>
    <property type="match status" value="1"/>
</dbReference>
<keyword evidence="11" id="KW-0418">Kinase</keyword>
<dbReference type="GO" id="GO:0009626">
    <property type="term" value="P:plant-type hypersensitive response"/>
    <property type="evidence" value="ECO:0007669"/>
    <property type="project" value="UniProtKB-ARBA"/>
</dbReference>
<feature type="region of interest" description="Disordered" evidence="22">
    <location>
        <begin position="650"/>
        <end position="683"/>
    </location>
</feature>
<dbReference type="InterPro" id="IPR000985">
    <property type="entry name" value="Lectin_LegA_CS"/>
</dbReference>
<keyword evidence="10 21" id="KW-0547">Nucleotide-binding</keyword>
<proteinExistence type="inferred from homology"/>
<dbReference type="InterPro" id="IPR011009">
    <property type="entry name" value="Kinase-like_dom_sf"/>
</dbReference>
<comment type="caution">
    <text evidence="25">The sequence shown here is derived from an EMBL/GenBank/DDBJ whole genome shotgun (WGS) entry which is preliminary data.</text>
</comment>
<keyword evidence="16" id="KW-0675">Receptor</keyword>
<dbReference type="InterPro" id="IPR050528">
    <property type="entry name" value="L-type_Lectin-RKs"/>
</dbReference>
<evidence type="ECO:0000256" key="4">
    <source>
        <dbReference type="ARBA" id="ARBA00022475"/>
    </source>
</evidence>
<comment type="subcellular location">
    <subcellularLocation>
        <location evidence="1">Cell membrane</location>
        <topology evidence="1">Single-pass type I membrane protein</topology>
    </subcellularLocation>
</comment>
<keyword evidence="26" id="KW-1185">Reference proteome</keyword>
<evidence type="ECO:0000256" key="7">
    <source>
        <dbReference type="ARBA" id="ARBA00022692"/>
    </source>
</evidence>
<evidence type="ECO:0000256" key="22">
    <source>
        <dbReference type="SAM" id="MobiDB-lite"/>
    </source>
</evidence>
<keyword evidence="8" id="KW-0732">Signal</keyword>
<evidence type="ECO:0000313" key="25">
    <source>
        <dbReference type="EMBL" id="GAA0157324.1"/>
    </source>
</evidence>
<dbReference type="Gene3D" id="1.10.510.10">
    <property type="entry name" value="Transferase(Phosphotransferase) domain 1"/>
    <property type="match status" value="1"/>
</dbReference>
<keyword evidence="5" id="KW-0723">Serine/threonine-protein kinase</keyword>
<evidence type="ECO:0000256" key="6">
    <source>
        <dbReference type="ARBA" id="ARBA00022679"/>
    </source>
</evidence>
<dbReference type="Gene3D" id="3.30.200.20">
    <property type="entry name" value="Phosphorylase Kinase, domain 1"/>
    <property type="match status" value="1"/>
</dbReference>
<dbReference type="InterPro" id="IPR008271">
    <property type="entry name" value="Ser/Thr_kinase_AS"/>
</dbReference>
<dbReference type="SMART" id="SM00220">
    <property type="entry name" value="S_TKc"/>
    <property type="match status" value="1"/>
</dbReference>
<dbReference type="FunFam" id="1.10.510.10:FF:000240">
    <property type="entry name" value="Lectin-domain containing receptor kinase A4.3"/>
    <property type="match status" value="1"/>
</dbReference>
<dbReference type="InterPro" id="IPR001220">
    <property type="entry name" value="Legume_lectin_dom"/>
</dbReference>
<organism evidence="25 26">
    <name type="scientific">Lithospermum erythrorhizon</name>
    <name type="common">Purple gromwell</name>
    <name type="synonym">Lithospermum officinale var. erythrorhizon</name>
    <dbReference type="NCBI Taxonomy" id="34254"/>
    <lineage>
        <taxon>Eukaryota</taxon>
        <taxon>Viridiplantae</taxon>
        <taxon>Streptophyta</taxon>
        <taxon>Embryophyta</taxon>
        <taxon>Tracheophyta</taxon>
        <taxon>Spermatophyta</taxon>
        <taxon>Magnoliopsida</taxon>
        <taxon>eudicotyledons</taxon>
        <taxon>Gunneridae</taxon>
        <taxon>Pentapetalae</taxon>
        <taxon>asterids</taxon>
        <taxon>lamiids</taxon>
        <taxon>Boraginales</taxon>
        <taxon>Boraginaceae</taxon>
        <taxon>Boraginoideae</taxon>
        <taxon>Lithospermeae</taxon>
        <taxon>Lithospermum</taxon>
    </lineage>
</organism>
<evidence type="ECO:0000256" key="15">
    <source>
        <dbReference type="ARBA" id="ARBA00023136"/>
    </source>
</evidence>
<evidence type="ECO:0000256" key="1">
    <source>
        <dbReference type="ARBA" id="ARBA00004251"/>
    </source>
</evidence>
<evidence type="ECO:0000256" key="17">
    <source>
        <dbReference type="ARBA" id="ARBA00023180"/>
    </source>
</evidence>
<evidence type="ECO:0000256" key="23">
    <source>
        <dbReference type="SAM" id="Phobius"/>
    </source>
</evidence>
<comment type="similarity">
    <text evidence="2">In the N-terminal section; belongs to the leguminous lectin family.</text>
</comment>
<keyword evidence="15 23" id="KW-0472">Membrane</keyword>
<dbReference type="AlphaFoldDB" id="A0AAV3PZS5"/>
<dbReference type="GO" id="GO:0005886">
    <property type="term" value="C:plasma membrane"/>
    <property type="evidence" value="ECO:0007669"/>
    <property type="project" value="UniProtKB-SubCell"/>
</dbReference>
<accession>A0AAV3PZS5</accession>
<dbReference type="GO" id="GO:0004674">
    <property type="term" value="F:protein serine/threonine kinase activity"/>
    <property type="evidence" value="ECO:0007669"/>
    <property type="project" value="UniProtKB-KW"/>
</dbReference>
<dbReference type="Gene3D" id="2.60.120.200">
    <property type="match status" value="1"/>
</dbReference>
<keyword evidence="17" id="KW-0325">Glycoprotein</keyword>
<comment type="subunit">
    <text evidence="20">Interacts with ABCG40.</text>
</comment>
<dbReference type="PANTHER" id="PTHR27007">
    <property type="match status" value="1"/>
</dbReference>
<evidence type="ECO:0000256" key="12">
    <source>
        <dbReference type="ARBA" id="ARBA00022821"/>
    </source>
</evidence>
<dbReference type="EMBL" id="BAABME010003081">
    <property type="protein sequence ID" value="GAA0157324.1"/>
    <property type="molecule type" value="Genomic_DNA"/>
</dbReference>
<dbReference type="GO" id="GO:0005524">
    <property type="term" value="F:ATP binding"/>
    <property type="evidence" value="ECO:0007669"/>
    <property type="project" value="UniProtKB-UniRule"/>
</dbReference>
<evidence type="ECO:0000256" key="21">
    <source>
        <dbReference type="PROSITE-ProRule" id="PRU10141"/>
    </source>
</evidence>
<dbReference type="FunFam" id="3.30.200.20:FF:000168">
    <property type="entry name" value="L-type lectin-domain containing receptor kinase IX.1"/>
    <property type="match status" value="1"/>
</dbReference>
<feature type="domain" description="Protein kinase" evidence="24">
    <location>
        <begin position="351"/>
        <end position="625"/>
    </location>
</feature>
<evidence type="ECO:0000256" key="5">
    <source>
        <dbReference type="ARBA" id="ARBA00022527"/>
    </source>
</evidence>
<evidence type="ECO:0000256" key="9">
    <source>
        <dbReference type="ARBA" id="ARBA00022734"/>
    </source>
</evidence>
<dbReference type="PROSITE" id="PS00308">
    <property type="entry name" value="LECTIN_LEGUME_ALPHA"/>
    <property type="match status" value="1"/>
</dbReference>
<evidence type="ECO:0000259" key="24">
    <source>
        <dbReference type="PROSITE" id="PS50011"/>
    </source>
</evidence>
<dbReference type="SUPFAM" id="SSF56112">
    <property type="entry name" value="Protein kinase-like (PK-like)"/>
    <property type="match status" value="1"/>
</dbReference>
<feature type="binding site" evidence="21">
    <location>
        <position position="380"/>
    </location>
    <ligand>
        <name>ATP</name>
        <dbReference type="ChEBI" id="CHEBI:30616"/>
    </ligand>
</feature>
<keyword evidence="9" id="KW-0430">Lectin</keyword>
<dbReference type="CDD" id="cd14066">
    <property type="entry name" value="STKc_IRAK"/>
    <property type="match status" value="1"/>
</dbReference>
<evidence type="ECO:0000256" key="8">
    <source>
        <dbReference type="ARBA" id="ARBA00022729"/>
    </source>
</evidence>
<dbReference type="GO" id="GO:0002229">
    <property type="term" value="P:defense response to oomycetes"/>
    <property type="evidence" value="ECO:0007669"/>
    <property type="project" value="UniProtKB-ARBA"/>
</dbReference>
<keyword evidence="7 23" id="KW-0812">Transmembrane</keyword>
<comment type="similarity">
    <text evidence="3">In the C-terminal section; belongs to the protein kinase superfamily. Ser/Thr protein kinase family.</text>
</comment>
<evidence type="ECO:0000256" key="16">
    <source>
        <dbReference type="ARBA" id="ARBA00023170"/>
    </source>
</evidence>
<evidence type="ECO:0000313" key="26">
    <source>
        <dbReference type="Proteomes" id="UP001454036"/>
    </source>
</evidence>
<sequence>MVIGLLGFHMKQCKFLATCSVLFVIKSYPLVVSLSFGFTSFSRDDVNITYERAYPSNNVIQLTTTFASMGRATYSEPLHLWDRSSGNLTDFSFVIDSRNRSAYGDGVAFFLAPVGSRIPEYATKGGSLGLTTDDQMLNSTDNLFVAVEFDAFKNPWDPVGDHVGIDINSMRSVTNNSWFTNIREGKENDAWISYNSLTHNLSVAFTGYRFNTTIQQNIHYIVDLRDYLPEFVTFGFSASTGNVSALHSISSWNFSSTTLEKTDQNITSGSNEIPLQSTRKNKIGLVVGLIVGGLIFVVVLVVSLLFIRMKKKDKRRESEFDAVFNISNEFESGRGPKKFSHSVISKATNKFSEHEKLGEGGFGGVYKGYLKDLNLHVAVKRVSSGSSQGLKEYASEVRIISRLRHRNLVQLIGWCHEKNDLLLVYEFMPNGSLDTHLFKAENGLLAWDVRYKIAQGLASALLYLHEEWEQCVVHRDIKSSNIMLDINFSAKLGDFGLARFVDHDKTSQTTVLAGTMGYMAPESVITGKANKETDVYSFGIVALEIACGRKPIDIKAEETQVNLVEYVWSLYGDGKLLEAADHKLASNFNEQEMECLLVVGLWCAHPDSEARPSIKQASRVLHFETSLPNLPKTLPKPTYDSTPSNFSRTITSKSNKFHSSSSSYNSNASSGASTSTSSLLKSL</sequence>
<evidence type="ECO:0000256" key="14">
    <source>
        <dbReference type="ARBA" id="ARBA00022989"/>
    </source>
</evidence>
<protein>
    <recommendedName>
        <fullName evidence="24">Protein kinase domain-containing protein</fullName>
    </recommendedName>
</protein>
<keyword evidence="12" id="KW-0611">Plant defense</keyword>
<keyword evidence="6" id="KW-0808">Transferase</keyword>
<name>A0AAV3PZS5_LITER</name>
<comment type="function">
    <text evidence="19">Promotes hydrogen peroxide H(2)O(2) production and cell death.</text>
</comment>
<evidence type="ECO:0000256" key="18">
    <source>
        <dbReference type="ARBA" id="ARBA00058054"/>
    </source>
</evidence>
<evidence type="ECO:0000256" key="19">
    <source>
        <dbReference type="ARBA" id="ARBA00058818"/>
    </source>
</evidence>
<feature type="compositionally biased region" description="Low complexity" evidence="22">
    <location>
        <begin position="651"/>
        <end position="683"/>
    </location>
</feature>
<dbReference type="Pfam" id="PF00069">
    <property type="entry name" value="Pkinase"/>
    <property type="match status" value="1"/>
</dbReference>
<dbReference type="Pfam" id="PF00139">
    <property type="entry name" value="Lectin_legB"/>
    <property type="match status" value="1"/>
</dbReference>
<evidence type="ECO:0000256" key="20">
    <source>
        <dbReference type="ARBA" id="ARBA00063357"/>
    </source>
</evidence>